<dbReference type="EMBL" id="JARYMX010000004">
    <property type="protein sequence ID" value="KAJ9553968.1"/>
    <property type="molecule type" value="Genomic_DNA"/>
</dbReference>
<accession>A0AA38TBJ9</accession>
<evidence type="ECO:0000256" key="4">
    <source>
        <dbReference type="ARBA" id="ARBA00005286"/>
    </source>
</evidence>
<dbReference type="GO" id="GO:0050113">
    <property type="term" value="F:inositol oxygenase activity"/>
    <property type="evidence" value="ECO:0007669"/>
    <property type="project" value="UniProtKB-EC"/>
</dbReference>
<organism evidence="11 12">
    <name type="scientific">Centaurea solstitialis</name>
    <name type="common">yellow star-thistle</name>
    <dbReference type="NCBI Taxonomy" id="347529"/>
    <lineage>
        <taxon>Eukaryota</taxon>
        <taxon>Viridiplantae</taxon>
        <taxon>Streptophyta</taxon>
        <taxon>Embryophyta</taxon>
        <taxon>Tracheophyta</taxon>
        <taxon>Spermatophyta</taxon>
        <taxon>Magnoliopsida</taxon>
        <taxon>eudicotyledons</taxon>
        <taxon>Gunneridae</taxon>
        <taxon>Pentapetalae</taxon>
        <taxon>asterids</taxon>
        <taxon>campanulids</taxon>
        <taxon>Asterales</taxon>
        <taxon>Asteraceae</taxon>
        <taxon>Carduoideae</taxon>
        <taxon>Cardueae</taxon>
        <taxon>Centaureinae</taxon>
        <taxon>Centaurea</taxon>
    </lineage>
</organism>
<evidence type="ECO:0000256" key="1">
    <source>
        <dbReference type="ARBA" id="ARBA00001962"/>
    </source>
</evidence>
<evidence type="ECO:0000256" key="6">
    <source>
        <dbReference type="ARBA" id="ARBA00022490"/>
    </source>
</evidence>
<dbReference type="GO" id="GO:0019310">
    <property type="term" value="P:inositol catabolic process"/>
    <property type="evidence" value="ECO:0007669"/>
    <property type="project" value="InterPro"/>
</dbReference>
<evidence type="ECO:0000256" key="9">
    <source>
        <dbReference type="ARBA" id="ARBA00023002"/>
    </source>
</evidence>
<dbReference type="EC" id="1.13.99.1" evidence="5"/>
<keyword evidence="8" id="KW-0479">Metal-binding</keyword>
<reference evidence="11" key="1">
    <citation type="submission" date="2023-03" db="EMBL/GenBank/DDBJ databases">
        <title>Chromosome-scale reference genome and RAD-based genetic map of yellow starthistle (Centaurea solstitialis) reveal putative structural variation and QTLs associated with invader traits.</title>
        <authorList>
            <person name="Reatini B."/>
            <person name="Cang F.A."/>
            <person name="Jiang Q."/>
            <person name="Mckibben M.T.W."/>
            <person name="Barker M.S."/>
            <person name="Rieseberg L.H."/>
            <person name="Dlugosch K.M."/>
        </authorList>
    </citation>
    <scope>NUCLEOTIDE SEQUENCE</scope>
    <source>
        <strain evidence="11">CAN-66</strain>
        <tissue evidence="11">Leaf</tissue>
    </source>
</reference>
<keyword evidence="7" id="KW-0060">Ascorbate biosynthesis</keyword>
<keyword evidence="10" id="KW-0408">Iron</keyword>
<dbReference type="GO" id="GO:0005737">
    <property type="term" value="C:cytoplasm"/>
    <property type="evidence" value="ECO:0007669"/>
    <property type="project" value="UniProtKB-SubCell"/>
</dbReference>
<dbReference type="Proteomes" id="UP001172457">
    <property type="component" value="Chromosome 4"/>
</dbReference>
<protein>
    <recommendedName>
        <fullName evidence="5">inositol oxygenase</fullName>
        <ecNumber evidence="5">1.13.99.1</ecNumber>
    </recommendedName>
</protein>
<dbReference type="GO" id="GO:0005506">
    <property type="term" value="F:iron ion binding"/>
    <property type="evidence" value="ECO:0007669"/>
    <property type="project" value="InterPro"/>
</dbReference>
<comment type="subcellular location">
    <subcellularLocation>
        <location evidence="2">Cytoplasm</location>
    </subcellularLocation>
</comment>
<dbReference type="AlphaFoldDB" id="A0AA38TBJ9"/>
<name>A0AA38TBJ9_9ASTR</name>
<comment type="caution">
    <text evidence="11">The sequence shown here is derived from an EMBL/GenBank/DDBJ whole genome shotgun (WGS) entry which is preliminary data.</text>
</comment>
<evidence type="ECO:0000256" key="10">
    <source>
        <dbReference type="ARBA" id="ARBA00023004"/>
    </source>
</evidence>
<dbReference type="GO" id="GO:0019853">
    <property type="term" value="P:L-ascorbic acid biosynthetic process"/>
    <property type="evidence" value="ECO:0007669"/>
    <property type="project" value="UniProtKB-KW"/>
</dbReference>
<evidence type="ECO:0000256" key="7">
    <source>
        <dbReference type="ARBA" id="ARBA00022644"/>
    </source>
</evidence>
<dbReference type="InterPro" id="IPR007828">
    <property type="entry name" value="Inositol_oxygenase"/>
</dbReference>
<evidence type="ECO:0000256" key="3">
    <source>
        <dbReference type="ARBA" id="ARBA00005167"/>
    </source>
</evidence>
<keyword evidence="6" id="KW-0963">Cytoplasm</keyword>
<evidence type="ECO:0000313" key="12">
    <source>
        <dbReference type="Proteomes" id="UP001172457"/>
    </source>
</evidence>
<evidence type="ECO:0000256" key="8">
    <source>
        <dbReference type="ARBA" id="ARBA00022723"/>
    </source>
</evidence>
<gene>
    <name evidence="11" type="ORF">OSB04_018013</name>
</gene>
<comment type="pathway">
    <text evidence="3">Polyol metabolism; myo-inositol degradation into D-glucuronate; D-glucuronate from myo-inositol: step 1/1.</text>
</comment>
<dbReference type="PANTHER" id="PTHR12588:SF12">
    <property type="entry name" value="INOSITOL OXYGENASE 1"/>
    <property type="match status" value="1"/>
</dbReference>
<sequence length="242" mass="27200">MYREASSRIRSIKGHVRNRIVSKFASTSAKSSSGGLFSWFTGGSSWRLPPVDFPHKGIELPSSLPDDVETKTTTLPNHSLDQEIARQQLFPSFLASLLGGGGSFSRLFSEVVGTKNQCELVLDGGFKMPNSGGFDAPDINAFGHTFRNYDFESKRQRQVEELYKMNHVNQTYDFVSAHTHIYRGGFKCEPFFHCERENNRERATCQSDFHGLALFSLHKSCGSASFNLYSYCIKLLCKLNKA</sequence>
<evidence type="ECO:0000256" key="5">
    <source>
        <dbReference type="ARBA" id="ARBA00011919"/>
    </source>
</evidence>
<keyword evidence="9" id="KW-0560">Oxidoreductase</keyword>
<dbReference type="PANTHER" id="PTHR12588">
    <property type="entry name" value="MYOINOSITOL OXYGENASE"/>
    <property type="match status" value="1"/>
</dbReference>
<evidence type="ECO:0000313" key="11">
    <source>
        <dbReference type="EMBL" id="KAJ9553968.1"/>
    </source>
</evidence>
<keyword evidence="12" id="KW-1185">Reference proteome</keyword>
<comment type="similarity">
    <text evidence="4">Belongs to the myo-inositol oxygenase family.</text>
</comment>
<proteinExistence type="inferred from homology"/>
<comment type="cofactor">
    <cofactor evidence="1">
        <name>Fe cation</name>
        <dbReference type="ChEBI" id="CHEBI:24875"/>
    </cofactor>
</comment>
<evidence type="ECO:0000256" key="2">
    <source>
        <dbReference type="ARBA" id="ARBA00004496"/>
    </source>
</evidence>